<dbReference type="GO" id="GO:0005384">
    <property type="term" value="F:manganese ion transmembrane transporter activity"/>
    <property type="evidence" value="ECO:0007669"/>
    <property type="project" value="TreeGrafter"/>
</dbReference>
<evidence type="ECO:0000256" key="5">
    <source>
        <dbReference type="ARBA" id="ARBA00023136"/>
    </source>
</evidence>
<keyword evidence="5 6" id="KW-0472">Membrane</keyword>
<evidence type="ECO:0000256" key="4">
    <source>
        <dbReference type="ARBA" id="ARBA00022989"/>
    </source>
</evidence>
<comment type="subcellular location">
    <subcellularLocation>
        <location evidence="1">Membrane</location>
        <topology evidence="1">Multi-pass membrane protein</topology>
    </subcellularLocation>
</comment>
<feature type="transmembrane region" description="Helical" evidence="6">
    <location>
        <begin position="402"/>
        <end position="422"/>
    </location>
</feature>
<dbReference type="PANTHER" id="PTHR11706">
    <property type="entry name" value="SOLUTE CARRIER PROTEIN FAMILY 11 MEMBER"/>
    <property type="match status" value="1"/>
</dbReference>
<feature type="transmembrane region" description="Helical" evidence="6">
    <location>
        <begin position="443"/>
        <end position="463"/>
    </location>
</feature>
<dbReference type="NCBIfam" id="TIGR01197">
    <property type="entry name" value="nramp"/>
    <property type="match status" value="1"/>
</dbReference>
<keyword evidence="4 6" id="KW-1133">Transmembrane helix</keyword>
<feature type="transmembrane region" description="Helical" evidence="6">
    <location>
        <begin position="236"/>
        <end position="255"/>
    </location>
</feature>
<evidence type="ECO:0000256" key="1">
    <source>
        <dbReference type="ARBA" id="ARBA00004141"/>
    </source>
</evidence>
<organism evidence="7">
    <name type="scientific">Lichtheimia ramosa</name>
    <dbReference type="NCBI Taxonomy" id="688394"/>
    <lineage>
        <taxon>Eukaryota</taxon>
        <taxon>Fungi</taxon>
        <taxon>Fungi incertae sedis</taxon>
        <taxon>Mucoromycota</taxon>
        <taxon>Mucoromycotina</taxon>
        <taxon>Mucoromycetes</taxon>
        <taxon>Mucorales</taxon>
        <taxon>Lichtheimiaceae</taxon>
        <taxon>Lichtheimia</taxon>
    </lineage>
</organism>
<dbReference type="GO" id="GO:0015086">
    <property type="term" value="F:cadmium ion transmembrane transporter activity"/>
    <property type="evidence" value="ECO:0007669"/>
    <property type="project" value="TreeGrafter"/>
</dbReference>
<evidence type="ECO:0000256" key="2">
    <source>
        <dbReference type="ARBA" id="ARBA00022448"/>
    </source>
</evidence>
<gene>
    <name evidence="7" type="ORF">LRAMOSA08244</name>
</gene>
<accession>A0A077WDI1</accession>
<dbReference type="EMBL" id="LK023317">
    <property type="protein sequence ID" value="CDS05716.1"/>
    <property type="molecule type" value="Genomic_DNA"/>
</dbReference>
<dbReference type="PRINTS" id="PR00447">
    <property type="entry name" value="NATRESASSCMP"/>
</dbReference>
<dbReference type="Pfam" id="PF01566">
    <property type="entry name" value="Nramp"/>
    <property type="match status" value="1"/>
</dbReference>
<proteinExistence type="predicted"/>
<name>A0A077WDI1_9FUNG</name>
<feature type="transmembrane region" description="Helical" evidence="6">
    <location>
        <begin position="279"/>
        <end position="308"/>
    </location>
</feature>
<feature type="transmembrane region" description="Helical" evidence="6">
    <location>
        <begin position="93"/>
        <end position="112"/>
    </location>
</feature>
<keyword evidence="3 6" id="KW-0812">Transmembrane</keyword>
<feature type="transmembrane region" description="Helical" evidence="6">
    <location>
        <begin position="197"/>
        <end position="216"/>
    </location>
</feature>
<dbReference type="GO" id="GO:0034755">
    <property type="term" value="P:iron ion transmembrane transport"/>
    <property type="evidence" value="ECO:0007669"/>
    <property type="project" value="TreeGrafter"/>
</dbReference>
<evidence type="ECO:0000313" key="7">
    <source>
        <dbReference type="EMBL" id="CDS05716.1"/>
    </source>
</evidence>
<sequence>MAMDESTPIAIGRSHSYHTVNSQHTPQDDNGEEWRVEIDVKGQVDTGNEEEQGFSWTKLMQYTGPGWLMSVAYLDPGNLESDLQSGALAGYKLLWLLFWVHAAGLMIQILSARLGVVTNRHLAQLINQTYSRHLSLAIWAFSQLAVIGSDIQEIIGTAIALKIIFGFSLWIGVMITATDTFIFMFLQQYGVRKIEAFLISLIVVMIGCFWVEMFLSKPQLGDLIQGVIVPEIPKQAVVQAVGTIGAVIMPHNLYLHSALVMSRNLGASPSVRKLKEANFYFGIESAIALFTSFLINMAIVVVFAQVFYQPGQIVESLPGLYDASNVLNKTLGHYAKYLWAAGLLAAGQSSTMTGTLAGQYVVEGFFGAIFKKEWHRVALTRMISLVPSMSVAVLAVERFDTMGEILNVLQSLCLPIVLIPILKLTSSSTIMTSQFRSSRAGRILAWLISWVVIGFNVYLFGMFLDDFNWSWWMVTLTGIYMIFVSYLIYTPLDLSK</sequence>
<keyword evidence="2" id="KW-0813">Transport</keyword>
<reference evidence="7" key="1">
    <citation type="journal article" date="2014" name="Genome Announc.">
        <title>De novo whole-genome sequence and genome annotation of Lichtheimia ramosa.</title>
        <authorList>
            <person name="Linde J."/>
            <person name="Schwartze V."/>
            <person name="Binder U."/>
            <person name="Lass-Florl C."/>
            <person name="Voigt K."/>
            <person name="Horn F."/>
        </authorList>
    </citation>
    <scope>NUCLEOTIDE SEQUENCE</scope>
    <source>
        <strain evidence="7">JMRC FSU:6197</strain>
    </source>
</reference>
<dbReference type="PANTHER" id="PTHR11706:SF33">
    <property type="entry name" value="NATURAL RESISTANCE-ASSOCIATED MACROPHAGE PROTEIN 2"/>
    <property type="match status" value="1"/>
</dbReference>
<feature type="transmembrane region" description="Helical" evidence="6">
    <location>
        <begin position="469"/>
        <end position="489"/>
    </location>
</feature>
<evidence type="ECO:0000256" key="3">
    <source>
        <dbReference type="ARBA" id="ARBA00022692"/>
    </source>
</evidence>
<feature type="transmembrane region" description="Helical" evidence="6">
    <location>
        <begin position="133"/>
        <end position="151"/>
    </location>
</feature>
<evidence type="ECO:0000256" key="6">
    <source>
        <dbReference type="SAM" id="Phobius"/>
    </source>
</evidence>
<dbReference type="InterPro" id="IPR001046">
    <property type="entry name" value="NRAMP_fam"/>
</dbReference>
<dbReference type="NCBIfam" id="NF037982">
    <property type="entry name" value="Nramp_1"/>
    <property type="match status" value="1"/>
</dbReference>
<dbReference type="OrthoDB" id="409173at2759"/>
<dbReference type="GO" id="GO:0005886">
    <property type="term" value="C:plasma membrane"/>
    <property type="evidence" value="ECO:0007669"/>
    <property type="project" value="TreeGrafter"/>
</dbReference>
<protein>
    <submittedName>
        <fullName evidence="7">Uncharacterized protein</fullName>
    </submittedName>
</protein>
<dbReference type="AlphaFoldDB" id="A0A077WDI1"/>
<feature type="transmembrane region" description="Helical" evidence="6">
    <location>
        <begin position="378"/>
        <end position="396"/>
    </location>
</feature>